<sequence length="276" mass="30592">MIKPLLVPYLMGQRRDGLRRVAPLRGQPWQVVSAADPGPERIVAKDQQLRSMEAVYARLAAAVRGVLRDGHFPCSLAGDCVSAMGMLAGLQQAGRAPRRILWLDAHGDFHTWGTTQTQYLGGMPLAMLVGRPDRRGEQRDAIASLRNALGVRPYPERRVVLSDARDLDPGEDQALRRSAIVHCPLDAVLSHLHPQESLYVHFDTDVLDEPLRMPALKYHVPGGPRLEQMAQLFDRLRGYRLVALSVSAWHAEQDEDGQAARACLALIERLLPDSGD</sequence>
<evidence type="ECO:0000256" key="3">
    <source>
        <dbReference type="ARBA" id="ARBA00023211"/>
    </source>
</evidence>
<dbReference type="GO" id="GO:0005829">
    <property type="term" value="C:cytosol"/>
    <property type="evidence" value="ECO:0007669"/>
    <property type="project" value="TreeGrafter"/>
</dbReference>
<dbReference type="PRINTS" id="PR00116">
    <property type="entry name" value="ARGINASE"/>
</dbReference>
<name>A0A430HTG7_9BURK</name>
<reference evidence="5 6" key="1">
    <citation type="submission" date="2018-12" db="EMBL/GenBank/DDBJ databases">
        <authorList>
            <person name="Yang E."/>
        </authorList>
    </citation>
    <scope>NUCLEOTIDE SEQUENCE [LARGE SCALE GENOMIC DNA]</scope>
    <source>
        <strain evidence="5 6">SOD</strain>
    </source>
</reference>
<organism evidence="5 6">
    <name type="scientific">Massilia atriviolacea</name>
    <dbReference type="NCBI Taxonomy" id="2495579"/>
    <lineage>
        <taxon>Bacteria</taxon>
        <taxon>Pseudomonadati</taxon>
        <taxon>Pseudomonadota</taxon>
        <taxon>Betaproteobacteria</taxon>
        <taxon>Burkholderiales</taxon>
        <taxon>Oxalobacteraceae</taxon>
        <taxon>Telluria group</taxon>
        <taxon>Massilia</taxon>
    </lineage>
</organism>
<dbReference type="PANTHER" id="PTHR43782:SF3">
    <property type="entry name" value="ARGINASE"/>
    <property type="match status" value="1"/>
</dbReference>
<dbReference type="GO" id="GO:0004053">
    <property type="term" value="F:arginase activity"/>
    <property type="evidence" value="ECO:0007669"/>
    <property type="project" value="TreeGrafter"/>
</dbReference>
<evidence type="ECO:0000313" key="5">
    <source>
        <dbReference type="EMBL" id="RSZ60831.1"/>
    </source>
</evidence>
<dbReference type="InterPro" id="IPR023696">
    <property type="entry name" value="Ureohydrolase_dom_sf"/>
</dbReference>
<evidence type="ECO:0000256" key="2">
    <source>
        <dbReference type="ARBA" id="ARBA00022801"/>
    </source>
</evidence>
<keyword evidence="2" id="KW-0378">Hydrolase</keyword>
<dbReference type="OrthoDB" id="9789727at2"/>
<keyword evidence="1" id="KW-0479">Metal-binding</keyword>
<comment type="caution">
    <text evidence="5">The sequence shown here is derived from an EMBL/GenBank/DDBJ whole genome shotgun (WGS) entry which is preliminary data.</text>
</comment>
<dbReference type="Pfam" id="PF00491">
    <property type="entry name" value="Arginase"/>
    <property type="match status" value="1"/>
</dbReference>
<dbReference type="EMBL" id="RXLQ01000001">
    <property type="protein sequence ID" value="RSZ60831.1"/>
    <property type="molecule type" value="Genomic_DNA"/>
</dbReference>
<evidence type="ECO:0000256" key="4">
    <source>
        <dbReference type="PROSITE-ProRule" id="PRU00742"/>
    </source>
</evidence>
<evidence type="ECO:0000313" key="6">
    <source>
        <dbReference type="Proteomes" id="UP000278085"/>
    </source>
</evidence>
<dbReference type="AlphaFoldDB" id="A0A430HTG7"/>
<gene>
    <name evidence="5" type="ORF">EJB06_01445</name>
</gene>
<dbReference type="InterPro" id="IPR006035">
    <property type="entry name" value="Ureohydrolase"/>
</dbReference>
<dbReference type="GO" id="GO:0030145">
    <property type="term" value="F:manganese ion binding"/>
    <property type="evidence" value="ECO:0007669"/>
    <property type="project" value="TreeGrafter"/>
</dbReference>
<proteinExistence type="inferred from homology"/>
<protein>
    <submittedName>
        <fullName evidence="5">Arginase</fullName>
    </submittedName>
</protein>
<dbReference type="SUPFAM" id="SSF52768">
    <property type="entry name" value="Arginase/deacetylase"/>
    <property type="match status" value="1"/>
</dbReference>
<keyword evidence="3" id="KW-0464">Manganese</keyword>
<keyword evidence="6" id="KW-1185">Reference proteome</keyword>
<comment type="similarity">
    <text evidence="4">Belongs to the arginase family.</text>
</comment>
<dbReference type="RefSeq" id="WP_126072215.1">
    <property type="nucleotide sequence ID" value="NZ_CP051166.1"/>
</dbReference>
<evidence type="ECO:0000256" key="1">
    <source>
        <dbReference type="ARBA" id="ARBA00022723"/>
    </source>
</evidence>
<dbReference type="PROSITE" id="PS51409">
    <property type="entry name" value="ARGINASE_2"/>
    <property type="match status" value="1"/>
</dbReference>
<dbReference type="Proteomes" id="UP000278085">
    <property type="component" value="Unassembled WGS sequence"/>
</dbReference>
<accession>A0A430HTG7</accession>
<dbReference type="PANTHER" id="PTHR43782">
    <property type="entry name" value="ARGINASE"/>
    <property type="match status" value="1"/>
</dbReference>
<dbReference type="Gene3D" id="3.40.800.10">
    <property type="entry name" value="Ureohydrolase domain"/>
    <property type="match status" value="1"/>
</dbReference>